<gene>
    <name evidence="1" type="ORF">QQS21_004110</name>
</gene>
<dbReference type="EMBL" id="JASWJB010000058">
    <property type="protein sequence ID" value="KAK2603734.1"/>
    <property type="molecule type" value="Genomic_DNA"/>
</dbReference>
<reference evidence="1" key="1">
    <citation type="submission" date="2023-06" db="EMBL/GenBank/DDBJ databases">
        <title>Conoideocrella luteorostrata (Hypocreales: Clavicipitaceae), a potential biocontrol fungus for elongate hemlock scale in United States Christmas tree production areas.</title>
        <authorList>
            <person name="Barrett H."/>
            <person name="Lovett B."/>
            <person name="Macias A.M."/>
            <person name="Stajich J.E."/>
            <person name="Kasson M.T."/>
        </authorList>
    </citation>
    <scope>NUCLEOTIDE SEQUENCE</scope>
    <source>
        <strain evidence="1">ARSEF 14590</strain>
    </source>
</reference>
<dbReference type="Proteomes" id="UP001251528">
    <property type="component" value="Unassembled WGS sequence"/>
</dbReference>
<name>A0AAJ0CS33_9HYPO</name>
<protein>
    <submittedName>
        <fullName evidence="1">Uncharacterized protein</fullName>
    </submittedName>
</protein>
<proteinExistence type="predicted"/>
<comment type="caution">
    <text evidence="1">The sequence shown here is derived from an EMBL/GenBank/DDBJ whole genome shotgun (WGS) entry which is preliminary data.</text>
</comment>
<sequence length="150" mass="16421">MKPSQIISIAIFTVSSMAKPSVPAEKSMMAAGIPQWIIEGVQRTCNTADTECKWTFEINPVIFSKTPVHFITKSSGSTPASRNIGESQNFGDYTISSGWSGQFGLDKGFTTLSVIDHKNRRIAWPAYADRQIADCQVVTPNQSYASQTLP</sequence>
<dbReference type="AlphaFoldDB" id="A0AAJ0CS33"/>
<evidence type="ECO:0000313" key="2">
    <source>
        <dbReference type="Proteomes" id="UP001251528"/>
    </source>
</evidence>
<keyword evidence="2" id="KW-1185">Reference proteome</keyword>
<accession>A0AAJ0CS33</accession>
<organism evidence="1 2">
    <name type="scientific">Conoideocrella luteorostrata</name>
    <dbReference type="NCBI Taxonomy" id="1105319"/>
    <lineage>
        <taxon>Eukaryota</taxon>
        <taxon>Fungi</taxon>
        <taxon>Dikarya</taxon>
        <taxon>Ascomycota</taxon>
        <taxon>Pezizomycotina</taxon>
        <taxon>Sordariomycetes</taxon>
        <taxon>Hypocreomycetidae</taxon>
        <taxon>Hypocreales</taxon>
        <taxon>Clavicipitaceae</taxon>
        <taxon>Conoideocrella</taxon>
    </lineage>
</organism>
<evidence type="ECO:0000313" key="1">
    <source>
        <dbReference type="EMBL" id="KAK2603734.1"/>
    </source>
</evidence>